<dbReference type="EMBL" id="JACHMB010000001">
    <property type="protein sequence ID" value="MBB5781763.1"/>
    <property type="molecule type" value="Genomic_DNA"/>
</dbReference>
<evidence type="ECO:0000313" key="1">
    <source>
        <dbReference type="EMBL" id="MBB5781763.1"/>
    </source>
</evidence>
<dbReference type="RefSeq" id="WP_185074996.1">
    <property type="nucleotide sequence ID" value="NZ_JACHMB010000001.1"/>
</dbReference>
<proteinExistence type="predicted"/>
<sequence>MGYGCAGLDGGAPGFSPRVATTPIAITRTCPRHPTGLTGVRARLTPTRAATLADGEAGDSGELSTVNGAKKGNPMIAGNLIRRALAVGAMLATTAAMVVTMQHPAAASTLTLNATVDCLNVNYSGDTRDWYASYVSVGSAPPSYGVTMPYSSMVANPANHTWSFTISLPGGSTSVSVSAICSGGHQYDQVGWTNGPAISIPSSATTLTATWGCSTQQVYPGPYITGCSAQSYSYS</sequence>
<evidence type="ECO:0000313" key="2">
    <source>
        <dbReference type="Proteomes" id="UP000579153"/>
    </source>
</evidence>
<keyword evidence="2" id="KW-1185">Reference proteome</keyword>
<name>A0A7W9GDN5_9ACTN</name>
<reference evidence="1 2" key="1">
    <citation type="submission" date="2020-08" db="EMBL/GenBank/DDBJ databases">
        <title>Sequencing the genomes of 1000 actinobacteria strains.</title>
        <authorList>
            <person name="Klenk H.-P."/>
        </authorList>
    </citation>
    <scope>NUCLEOTIDE SEQUENCE [LARGE SCALE GENOMIC DNA]</scope>
    <source>
        <strain evidence="1 2">DSM 45507</strain>
    </source>
</reference>
<dbReference type="AlphaFoldDB" id="A0A7W9GDN5"/>
<protein>
    <submittedName>
        <fullName evidence="1">Uncharacterized protein</fullName>
    </submittedName>
</protein>
<gene>
    <name evidence="1" type="ORF">HD596_008519</name>
</gene>
<comment type="caution">
    <text evidence="1">The sequence shown here is derived from an EMBL/GenBank/DDBJ whole genome shotgun (WGS) entry which is preliminary data.</text>
</comment>
<accession>A0A7W9GDN5</accession>
<organism evidence="1 2">
    <name type="scientific">Nonomuraea jabiensis</name>
    <dbReference type="NCBI Taxonomy" id="882448"/>
    <lineage>
        <taxon>Bacteria</taxon>
        <taxon>Bacillati</taxon>
        <taxon>Actinomycetota</taxon>
        <taxon>Actinomycetes</taxon>
        <taxon>Streptosporangiales</taxon>
        <taxon>Streptosporangiaceae</taxon>
        <taxon>Nonomuraea</taxon>
    </lineage>
</organism>
<dbReference type="Proteomes" id="UP000579153">
    <property type="component" value="Unassembled WGS sequence"/>
</dbReference>